<dbReference type="EC" id="4.1.3.17" evidence="5"/>
<comment type="subunit">
    <text evidence="4">Homotrimer.</text>
</comment>
<dbReference type="EC" id="4.1.1.112" evidence="6"/>
<evidence type="ECO:0000256" key="12">
    <source>
        <dbReference type="ARBA" id="ARBA00047973"/>
    </source>
</evidence>
<evidence type="ECO:0000256" key="2">
    <source>
        <dbReference type="ARBA" id="ARBA00001968"/>
    </source>
</evidence>
<dbReference type="PANTHER" id="PTHR33254:SF4">
    <property type="entry name" value="4-HYDROXY-4-METHYL-2-OXOGLUTARATE ALDOLASE 3-RELATED"/>
    <property type="match status" value="1"/>
</dbReference>
<dbReference type="EMBL" id="BOON01000045">
    <property type="protein sequence ID" value="GII25068.1"/>
    <property type="molecule type" value="Genomic_DNA"/>
</dbReference>
<comment type="cofactor">
    <cofactor evidence="2">
        <name>a divalent metal cation</name>
        <dbReference type="ChEBI" id="CHEBI:60240"/>
    </cofactor>
</comment>
<dbReference type="PANTHER" id="PTHR33254">
    <property type="entry name" value="4-HYDROXY-4-METHYL-2-OXOGLUTARATE ALDOLASE 3-RELATED"/>
    <property type="match status" value="1"/>
</dbReference>
<organism evidence="14 15">
    <name type="scientific">Planosporangium mesophilum</name>
    <dbReference type="NCBI Taxonomy" id="689768"/>
    <lineage>
        <taxon>Bacteria</taxon>
        <taxon>Bacillati</taxon>
        <taxon>Actinomycetota</taxon>
        <taxon>Actinomycetes</taxon>
        <taxon>Micromonosporales</taxon>
        <taxon>Micromonosporaceae</taxon>
        <taxon>Planosporangium</taxon>
    </lineage>
</organism>
<evidence type="ECO:0000313" key="14">
    <source>
        <dbReference type="EMBL" id="GII25068.1"/>
    </source>
</evidence>
<gene>
    <name evidence="14" type="ORF">Pme01_46650</name>
</gene>
<dbReference type="RefSeq" id="WP_168117345.1">
    <property type="nucleotide sequence ID" value="NZ_BOON01000045.1"/>
</dbReference>
<feature type="binding site" evidence="13">
    <location>
        <begin position="89"/>
        <end position="92"/>
    </location>
    <ligand>
        <name>substrate</name>
    </ligand>
</feature>
<dbReference type="InterPro" id="IPR036704">
    <property type="entry name" value="RraA/RraA-like_sf"/>
</dbReference>
<reference evidence="14" key="1">
    <citation type="submission" date="2021-01" db="EMBL/GenBank/DDBJ databases">
        <title>Whole genome shotgun sequence of Planosporangium mesophilum NBRC 109066.</title>
        <authorList>
            <person name="Komaki H."/>
            <person name="Tamura T."/>
        </authorList>
    </citation>
    <scope>NUCLEOTIDE SEQUENCE</scope>
    <source>
        <strain evidence="14">NBRC 109066</strain>
    </source>
</reference>
<evidence type="ECO:0000256" key="8">
    <source>
        <dbReference type="ARBA" id="ARBA00025046"/>
    </source>
</evidence>
<dbReference type="Proteomes" id="UP000599074">
    <property type="component" value="Unassembled WGS sequence"/>
</dbReference>
<dbReference type="GO" id="GO:0047443">
    <property type="term" value="F:4-hydroxy-4-methyl-2-oxoglutarate aldolase activity"/>
    <property type="evidence" value="ECO:0007669"/>
    <property type="project" value="UniProtKB-EC"/>
</dbReference>
<proteinExistence type="inferred from homology"/>
<evidence type="ECO:0000256" key="9">
    <source>
        <dbReference type="ARBA" id="ARBA00029596"/>
    </source>
</evidence>
<comment type="function">
    <text evidence="8">Catalyzes the aldol cleavage of 4-hydroxy-4-methyl-2-oxoglutarate (HMG) into 2 molecules of pyruvate. Also contains a secondary oxaloacetate (OAA) decarboxylase activity due to the common pyruvate enolate transition state formed following C-C bond cleavage in the retro-aldol and decarboxylation reactions.</text>
</comment>
<dbReference type="Gene3D" id="3.50.30.40">
    <property type="entry name" value="Ribonuclease E inhibitor RraA/RraA-like"/>
    <property type="match status" value="1"/>
</dbReference>
<keyword evidence="13" id="KW-0479">Metal-binding</keyword>
<dbReference type="Pfam" id="PF03737">
    <property type="entry name" value="RraA-like"/>
    <property type="match status" value="1"/>
</dbReference>
<evidence type="ECO:0000256" key="10">
    <source>
        <dbReference type="ARBA" id="ARBA00030169"/>
    </source>
</evidence>
<evidence type="ECO:0000256" key="13">
    <source>
        <dbReference type="PIRSR" id="PIRSR605493-1"/>
    </source>
</evidence>
<comment type="caution">
    <text evidence="14">The sequence shown here is derived from an EMBL/GenBank/DDBJ whole genome shotgun (WGS) entry which is preliminary data.</text>
</comment>
<evidence type="ECO:0000256" key="6">
    <source>
        <dbReference type="ARBA" id="ARBA00012947"/>
    </source>
</evidence>
<dbReference type="AlphaFoldDB" id="A0A8J3X5T7"/>
<comment type="catalytic activity">
    <reaction evidence="12">
        <text>oxaloacetate + H(+) = pyruvate + CO2</text>
        <dbReference type="Rhea" id="RHEA:15641"/>
        <dbReference type="ChEBI" id="CHEBI:15361"/>
        <dbReference type="ChEBI" id="CHEBI:15378"/>
        <dbReference type="ChEBI" id="CHEBI:16452"/>
        <dbReference type="ChEBI" id="CHEBI:16526"/>
        <dbReference type="EC" id="4.1.1.112"/>
    </reaction>
</comment>
<feature type="binding site" evidence="13">
    <location>
        <position position="111"/>
    </location>
    <ligand>
        <name>substrate</name>
    </ligand>
</feature>
<dbReference type="InterPro" id="IPR005493">
    <property type="entry name" value="RraA/RraA-like"/>
</dbReference>
<evidence type="ECO:0000256" key="4">
    <source>
        <dbReference type="ARBA" id="ARBA00011233"/>
    </source>
</evidence>
<evidence type="ECO:0000256" key="11">
    <source>
        <dbReference type="ARBA" id="ARBA00032305"/>
    </source>
</evidence>
<evidence type="ECO:0000256" key="3">
    <source>
        <dbReference type="ARBA" id="ARBA00008621"/>
    </source>
</evidence>
<comment type="similarity">
    <text evidence="3">Belongs to the class II aldolase/RraA-like family.</text>
</comment>
<feature type="binding site" evidence="13">
    <location>
        <position position="112"/>
    </location>
    <ligand>
        <name>Mg(2+)</name>
        <dbReference type="ChEBI" id="CHEBI:18420"/>
    </ligand>
</feature>
<keyword evidence="13" id="KW-0460">Magnesium</keyword>
<keyword evidence="15" id="KW-1185">Reference proteome</keyword>
<accession>A0A8J3X5T7</accession>
<evidence type="ECO:0000313" key="15">
    <source>
        <dbReference type="Proteomes" id="UP000599074"/>
    </source>
</evidence>
<comment type="cofactor">
    <cofactor evidence="13">
        <name>Mg(2+)</name>
        <dbReference type="ChEBI" id="CHEBI:18420"/>
    </cofactor>
</comment>
<dbReference type="CDD" id="cd16841">
    <property type="entry name" value="RraA_family"/>
    <property type="match status" value="1"/>
</dbReference>
<evidence type="ECO:0000256" key="7">
    <source>
        <dbReference type="ARBA" id="ARBA00016549"/>
    </source>
</evidence>
<comment type="catalytic activity">
    <reaction evidence="1">
        <text>4-hydroxy-4-methyl-2-oxoglutarate = 2 pyruvate</text>
        <dbReference type="Rhea" id="RHEA:22748"/>
        <dbReference type="ChEBI" id="CHEBI:15361"/>
        <dbReference type="ChEBI" id="CHEBI:58276"/>
        <dbReference type="EC" id="4.1.3.17"/>
    </reaction>
</comment>
<evidence type="ECO:0000256" key="1">
    <source>
        <dbReference type="ARBA" id="ARBA00001342"/>
    </source>
</evidence>
<dbReference type="GO" id="GO:0008948">
    <property type="term" value="F:oxaloacetate decarboxylase activity"/>
    <property type="evidence" value="ECO:0007669"/>
    <property type="project" value="UniProtKB-EC"/>
</dbReference>
<name>A0A8J3X5T7_9ACTN</name>
<protein>
    <recommendedName>
        <fullName evidence="7">Putative 4-hydroxy-4-methyl-2-oxoglutarate aldolase</fullName>
        <ecNumber evidence="6">4.1.1.112</ecNumber>
        <ecNumber evidence="5">4.1.3.17</ecNumber>
    </recommendedName>
    <alternativeName>
        <fullName evidence="11">Oxaloacetate decarboxylase</fullName>
    </alternativeName>
    <alternativeName>
        <fullName evidence="9">Regulator of ribonuclease activity homolog</fullName>
    </alternativeName>
    <alternativeName>
        <fullName evidence="10">RraA-like protein</fullName>
    </alternativeName>
</protein>
<dbReference type="SUPFAM" id="SSF89562">
    <property type="entry name" value="RraA-like"/>
    <property type="match status" value="1"/>
</dbReference>
<sequence length="224" mass="23356">MSGQSFPEEVAALPTAAVSDALDALGIPGQLLGLAPLAPGQRLLGRAYTVRYVATGVPPGTVGDYIDDVPPGAVVVLDNGGRVDCTVWGDILTAVASTRRVAGTVIDGVCRDTHRARTTGYPIYSRGYFMRTGKDRVAVSDIEKPVSIAGVQVRPGDLILGDSDGVLTVPAAREAEVLEKALEIERVEAAILAEAIEGGSLRQARARLGYHTLQRRGGAPAATD</sequence>
<dbReference type="GO" id="GO:0046872">
    <property type="term" value="F:metal ion binding"/>
    <property type="evidence" value="ECO:0007669"/>
    <property type="project" value="UniProtKB-KW"/>
</dbReference>
<evidence type="ECO:0000256" key="5">
    <source>
        <dbReference type="ARBA" id="ARBA00012213"/>
    </source>
</evidence>